<dbReference type="Proteomes" id="UP000191691">
    <property type="component" value="Unassembled WGS sequence"/>
</dbReference>
<dbReference type="PANTHER" id="PTHR13937">
    <property type="entry name" value="EUKARYOTIC TRANSLATION INITATION FACTOR 3, SUBUNIT 8 EIF3S8 -RELATED"/>
    <property type="match status" value="1"/>
</dbReference>
<dbReference type="GO" id="GO:0031369">
    <property type="term" value="F:translation initiation factor binding"/>
    <property type="evidence" value="ECO:0007669"/>
    <property type="project" value="InterPro"/>
</dbReference>
<feature type="compositionally biased region" description="Acidic residues" evidence="5">
    <location>
        <begin position="66"/>
        <end position="75"/>
    </location>
</feature>
<proteinExistence type="inferred from homology"/>
<dbReference type="OrthoDB" id="29647at2759"/>
<dbReference type="GO" id="GO:0033290">
    <property type="term" value="C:eukaryotic 48S preinitiation complex"/>
    <property type="evidence" value="ECO:0007669"/>
    <property type="project" value="UniProtKB-UniRule"/>
</dbReference>
<dbReference type="InterPro" id="IPR036388">
    <property type="entry name" value="WH-like_DNA-bd_sf"/>
</dbReference>
<dbReference type="EMBL" id="CAJVNV010000510">
    <property type="protein sequence ID" value="CAG8219239.1"/>
    <property type="molecule type" value="Genomic_DNA"/>
</dbReference>
<keyword evidence="2 4" id="KW-0396">Initiation factor</keyword>
<keyword evidence="3 4" id="KW-0648">Protein biosynthesis</keyword>
<name>A0A1V6XZ91_PENNA</name>
<evidence type="ECO:0000313" key="8">
    <source>
        <dbReference type="EMBL" id="OQE80453.1"/>
    </source>
</evidence>
<evidence type="ECO:0000256" key="2">
    <source>
        <dbReference type="ARBA" id="ARBA00022540"/>
    </source>
</evidence>
<protein>
    <recommendedName>
        <fullName evidence="4">Eukaryotic translation initiation factor 3 subunit C</fullName>
        <shortName evidence="4">eIF3c</shortName>
    </recommendedName>
    <alternativeName>
        <fullName evidence="4">Eukaryotic translation initiation factor 3 93 kDa subunit homolog</fullName>
        <shortName evidence="4">eIF3 p93</shortName>
    </alternativeName>
    <alternativeName>
        <fullName evidence="4">Translation initiation factor eIF3, p93 subunit homolog</fullName>
    </alternativeName>
</protein>
<dbReference type="GO" id="GO:0005852">
    <property type="term" value="C:eukaryotic translation initiation factor 3 complex"/>
    <property type="evidence" value="ECO:0007669"/>
    <property type="project" value="UniProtKB-UniRule"/>
</dbReference>
<dbReference type="STRING" id="60175.A0A1V6XZ91"/>
<dbReference type="GO" id="GO:0001732">
    <property type="term" value="P:formation of cytoplasmic translation initiation complex"/>
    <property type="evidence" value="ECO:0007669"/>
    <property type="project" value="UniProtKB-UniRule"/>
</dbReference>
<dbReference type="Pfam" id="PF05470">
    <property type="entry name" value="eIF-3c_N"/>
    <property type="match status" value="1"/>
</dbReference>
<dbReference type="InterPro" id="IPR008905">
    <property type="entry name" value="EIF3C_N_dom"/>
</dbReference>
<dbReference type="Pfam" id="PF01399">
    <property type="entry name" value="PCI"/>
    <property type="match status" value="1"/>
</dbReference>
<dbReference type="Proteomes" id="UP001153461">
    <property type="component" value="Unassembled WGS sequence"/>
</dbReference>
<evidence type="ECO:0000256" key="5">
    <source>
        <dbReference type="SAM" id="MobiDB-lite"/>
    </source>
</evidence>
<dbReference type="AlphaFoldDB" id="A0A1V6XZ91"/>
<dbReference type="GO" id="GO:0016282">
    <property type="term" value="C:eukaryotic 43S preinitiation complex"/>
    <property type="evidence" value="ECO:0007669"/>
    <property type="project" value="UniProtKB-UniRule"/>
</dbReference>
<comment type="function">
    <text evidence="4">Component of the eukaryotic translation initiation factor 3 (eIF-3) complex, which is involved in protein synthesis of a specialized repertoire of mRNAs and, together with other initiation factors, stimulates binding of mRNA and methionyl-tRNAi to the 40S ribosome. The eIF-3 complex specifically targets and initiates translation of a subset of mRNAs involved in cell proliferation.</text>
</comment>
<dbReference type="SMART" id="SM00088">
    <property type="entry name" value="PINT"/>
    <property type="match status" value="1"/>
</dbReference>
<dbReference type="GO" id="GO:0003723">
    <property type="term" value="F:RNA binding"/>
    <property type="evidence" value="ECO:0007669"/>
    <property type="project" value="InterPro"/>
</dbReference>
<feature type="region of interest" description="Disordered" evidence="5">
    <location>
        <begin position="1"/>
        <end position="78"/>
    </location>
</feature>
<evidence type="ECO:0000256" key="3">
    <source>
        <dbReference type="ARBA" id="ARBA00022917"/>
    </source>
</evidence>
<feature type="compositionally biased region" description="Acidic residues" evidence="5">
    <location>
        <begin position="30"/>
        <end position="52"/>
    </location>
</feature>
<sequence length="861" mass="95786">MASRFFYGSGSDSDSSSDEEEEVYRSGSGSEEDSDEDDTDSGSSTDSDEEGEEGRTGASKFLHDDTDSEESEEEEKVTIVKSAKDKRLEGLESTIRLIDNAQKINDWAVIATEFDNLNRQMLKITGPTPKIYIQAVAELEDFTNETATKQKASNKKMNASNSKGFNAVKQKIKKNNKEYATLVEKYRADKDVFMADEVEEKPAPAPAPKPTKVEKIENFAAAAAAAGGEDDGFATVGRGGKTLQYTPESILKHLRVIVESRGKKNTDRADQIRTMQKLLEVATTPYQRIRTYMTLISTRFDLTATSAATYMSSEQWQAANEEYSSLLSVLEENRQFLVSEVADEWEDDEKQPTVAQGETFFIPGSVVSLVEHLDDSLTKGLREIDPHTSEYIERLTDEQALYSSLVRSQLYVESLKGADKNGQDSMNRLVIRRLEHIYFKPANVIAIVEQAKDKAVPTSIKSAVTATYKSGDMQSLVASICNYMFEHSDGIPRARAMLCQIYFLALHDQYYKSRDLMLMSHLTENIATFDVSTQILFNRTLVQIGLCAFRAGLIYEAQNTLGEICGSGRQKELLAQGIIMQRYSTVSPEQERLERQRQLPFHMHINLELLECVYLTSSALLEVPLMAQTSSAPELRRRMISKTFRRMLDYNERQVFTGPPENTRDGVIAGAKALAAGDWKLSASTFAAIKIWDLMPQPELIKAMLSRQTQEEGLRTYLFTYAPYYDSLSISSLATMFELEPKKIVSIISRMISHEELAAALDQVNDAIIFRKGVELSRLQSQIVTLADKSTNLLESNEKTLEQRTQGMANAFQREHGPGARGGRGGRGRGGGRGGARIPQGDRRPGGQQFGGGALGAAIKA</sequence>
<reference evidence="9" key="2">
    <citation type="journal article" date="2017" name="Nat. Microbiol.">
        <title>Global analysis of biosynthetic gene clusters reveals vast potential of secondary metabolite production in Penicillium species.</title>
        <authorList>
            <person name="Nielsen J.C."/>
            <person name="Grijseels S."/>
            <person name="Prigent S."/>
            <person name="Ji B."/>
            <person name="Dainat J."/>
            <person name="Nielsen K.F."/>
            <person name="Frisvad J.C."/>
            <person name="Workman M."/>
            <person name="Nielsen J."/>
        </authorList>
    </citation>
    <scope>NUCLEOTIDE SEQUENCE [LARGE SCALE GENOMIC DNA]</scope>
    <source>
        <strain evidence="9">IBT 13039</strain>
    </source>
</reference>
<reference evidence="8" key="1">
    <citation type="submission" date="2016-10" db="EMBL/GenBank/DDBJ databases">
        <title>Uncovering the secondary metabolism of Penicillium species provides insights into the evolution of 6-MSA pathways.</title>
        <authorList>
            <person name="Nielsen J.C."/>
            <person name="Nielsen J."/>
        </authorList>
    </citation>
    <scope>NUCLEOTIDE SEQUENCE [LARGE SCALE GENOMIC DNA]</scope>
    <source>
        <strain evidence="8">IBT 13039</strain>
    </source>
</reference>
<dbReference type="PANTHER" id="PTHR13937:SF0">
    <property type="entry name" value="EUKARYOTIC TRANSLATION INITIATION FACTOR 3 SUBUNIT C-RELATED"/>
    <property type="match status" value="1"/>
</dbReference>
<dbReference type="FunFam" id="1.10.10.10:FF:000300">
    <property type="entry name" value="Eukaryotic translation initiation factor 3 subunit C"/>
    <property type="match status" value="1"/>
</dbReference>
<dbReference type="HAMAP" id="MF_03002">
    <property type="entry name" value="eIF3c"/>
    <property type="match status" value="1"/>
</dbReference>
<dbReference type="Gene3D" id="1.10.10.10">
    <property type="entry name" value="Winged helix-like DNA-binding domain superfamily/Winged helix DNA-binding domain"/>
    <property type="match status" value="1"/>
</dbReference>
<evidence type="ECO:0000256" key="1">
    <source>
        <dbReference type="ARBA" id="ARBA00022490"/>
    </source>
</evidence>
<evidence type="ECO:0000259" key="6">
    <source>
        <dbReference type="PROSITE" id="PS50250"/>
    </source>
</evidence>
<comment type="similarity">
    <text evidence="4">Belongs to the eIF-3 subunit C family.</text>
</comment>
<comment type="subcellular location">
    <subcellularLocation>
        <location evidence="4">Cytoplasm</location>
    </subcellularLocation>
</comment>
<accession>A0A1V6XZ91</accession>
<dbReference type="InterPro" id="IPR036390">
    <property type="entry name" value="WH_DNA-bd_sf"/>
</dbReference>
<comment type="caution">
    <text evidence="8">The sequence shown here is derived from an EMBL/GenBank/DDBJ whole genome shotgun (WGS) entry which is preliminary data.</text>
</comment>
<evidence type="ECO:0000313" key="9">
    <source>
        <dbReference type="Proteomes" id="UP000191691"/>
    </source>
</evidence>
<keyword evidence="1 4" id="KW-0963">Cytoplasm</keyword>
<dbReference type="SUPFAM" id="SSF46785">
    <property type="entry name" value="Winged helix' DNA-binding domain"/>
    <property type="match status" value="1"/>
</dbReference>
<feature type="compositionally biased region" description="Gly residues" evidence="5">
    <location>
        <begin position="819"/>
        <end position="835"/>
    </location>
</feature>
<dbReference type="PROSITE" id="PS50250">
    <property type="entry name" value="PCI"/>
    <property type="match status" value="1"/>
</dbReference>
<dbReference type="GO" id="GO:0003743">
    <property type="term" value="F:translation initiation factor activity"/>
    <property type="evidence" value="ECO:0007669"/>
    <property type="project" value="UniProtKB-UniRule"/>
</dbReference>
<reference evidence="7" key="3">
    <citation type="submission" date="2021-07" db="EMBL/GenBank/DDBJ databases">
        <authorList>
            <person name="Branca A.L. A."/>
        </authorList>
    </citation>
    <scope>NUCLEOTIDE SEQUENCE</scope>
</reference>
<dbReference type="OMA" id="FRCGLIK"/>
<dbReference type="EMBL" id="MOOB01000046">
    <property type="protein sequence ID" value="OQE80453.1"/>
    <property type="molecule type" value="Genomic_DNA"/>
</dbReference>
<dbReference type="InterPro" id="IPR000717">
    <property type="entry name" value="PCI_dom"/>
</dbReference>
<organism evidence="8 9">
    <name type="scientific">Penicillium nalgiovense</name>
    <dbReference type="NCBI Taxonomy" id="60175"/>
    <lineage>
        <taxon>Eukaryota</taxon>
        <taxon>Fungi</taxon>
        <taxon>Dikarya</taxon>
        <taxon>Ascomycota</taxon>
        <taxon>Pezizomycotina</taxon>
        <taxon>Eurotiomycetes</taxon>
        <taxon>Eurotiomycetidae</taxon>
        <taxon>Eurotiales</taxon>
        <taxon>Aspergillaceae</taxon>
        <taxon>Penicillium</taxon>
    </lineage>
</organism>
<evidence type="ECO:0000313" key="7">
    <source>
        <dbReference type="EMBL" id="CAG8219239.1"/>
    </source>
</evidence>
<feature type="region of interest" description="Disordered" evidence="5">
    <location>
        <begin position="812"/>
        <end position="861"/>
    </location>
</feature>
<feature type="domain" description="PCI" evidence="6">
    <location>
        <begin position="601"/>
        <end position="775"/>
    </location>
</feature>
<evidence type="ECO:0000256" key="4">
    <source>
        <dbReference type="HAMAP-Rule" id="MF_03002"/>
    </source>
</evidence>
<comment type="subunit">
    <text evidence="4">Component of the eukaryotic translation initiation factor 3 (eIF-3) complex.</text>
</comment>
<gene>
    <name evidence="4" type="primary">NIP1</name>
    <name evidence="8" type="ORF">PENNAL_c0046G04781</name>
    <name evidence="7" type="ORF">PNAL_LOCUS7998</name>
</gene>
<dbReference type="InterPro" id="IPR027516">
    <property type="entry name" value="EIF3C"/>
</dbReference>
<keyword evidence="9" id="KW-1185">Reference proteome</keyword>